<accession>M3HRH6</accession>
<dbReference type="HOGENOM" id="CLU_093900_0_0_1"/>
<dbReference type="OrthoDB" id="4008582at2759"/>
<name>M3HRH6_CANMX</name>
<sequence>MISIHTIESILNQISHDIDVLNIPSLIELPTYTPTSSPYVTHFKLIQIQKTLQQLNNELDHFHKNKLYGPLRAQLNKLYISDLDEKVYIVDKLIEKYNYINSPQLEEQQQQVENRLEGDVNEVMVTEEEDLTSLRKRLLSSGTSKLDDSQDLTKLNEYHESIQDDILNELTELTSSLKNRAMVLSSKILGDDLNILNETNENIIKNSQLFKIIDQNLNNYLMNKTGGKISIWFLLKCAIGLVIAFMIMLIFITIIPRIR</sequence>
<keyword evidence="1" id="KW-0472">Membrane</keyword>
<gene>
    <name evidence="2" type="ORF">G210_4877</name>
</gene>
<dbReference type="eggNOG" id="ENOG502SZ4C">
    <property type="taxonomic scope" value="Eukaryota"/>
</dbReference>
<feature type="transmembrane region" description="Helical" evidence="1">
    <location>
        <begin position="231"/>
        <end position="255"/>
    </location>
</feature>
<keyword evidence="3" id="KW-1185">Reference proteome</keyword>
<organism evidence="2 3">
    <name type="scientific">Candida maltosa (strain Xu316)</name>
    <name type="common">Yeast</name>
    <dbReference type="NCBI Taxonomy" id="1245528"/>
    <lineage>
        <taxon>Eukaryota</taxon>
        <taxon>Fungi</taxon>
        <taxon>Dikarya</taxon>
        <taxon>Ascomycota</taxon>
        <taxon>Saccharomycotina</taxon>
        <taxon>Pichiomycetes</taxon>
        <taxon>Debaryomycetaceae</taxon>
        <taxon>Candida/Lodderomyces clade</taxon>
        <taxon>Candida</taxon>
    </lineage>
</organism>
<dbReference type="STRING" id="1245528.M3HRH6"/>
<dbReference type="OMA" id="YHESIQD"/>
<keyword evidence="1" id="KW-0812">Transmembrane</keyword>
<evidence type="ECO:0000256" key="1">
    <source>
        <dbReference type="SAM" id="Phobius"/>
    </source>
</evidence>
<proteinExistence type="predicted"/>
<comment type="caution">
    <text evidence="2">The sequence shown here is derived from an EMBL/GenBank/DDBJ whole genome shotgun (WGS) entry which is preliminary data.</text>
</comment>
<protein>
    <submittedName>
        <fullName evidence="2">Uncharacterized protein</fullName>
    </submittedName>
</protein>
<evidence type="ECO:0000313" key="2">
    <source>
        <dbReference type="EMBL" id="EMG50107.1"/>
    </source>
</evidence>
<dbReference type="EMBL" id="AOGT01000368">
    <property type="protein sequence ID" value="EMG50107.1"/>
    <property type="molecule type" value="Genomic_DNA"/>
</dbReference>
<keyword evidence="1" id="KW-1133">Transmembrane helix</keyword>
<evidence type="ECO:0000313" key="3">
    <source>
        <dbReference type="Proteomes" id="UP000011777"/>
    </source>
</evidence>
<reference evidence="2 3" key="1">
    <citation type="submission" date="2013-02" db="EMBL/GenBank/DDBJ databases">
        <title>Genome sequence of Candida maltosa Xu316, a potential industrial strain for xylitol and ethanol production.</title>
        <authorList>
            <person name="Yu J."/>
            <person name="Wang Q."/>
            <person name="Geng X."/>
            <person name="Bao W."/>
            <person name="He P."/>
            <person name="Cai J."/>
        </authorList>
    </citation>
    <scope>NUCLEOTIDE SEQUENCE [LARGE SCALE GENOMIC DNA]</scope>
    <source>
        <strain evidence="3">Xu316</strain>
    </source>
</reference>
<dbReference type="Proteomes" id="UP000011777">
    <property type="component" value="Unassembled WGS sequence"/>
</dbReference>
<dbReference type="AlphaFoldDB" id="M3HRH6"/>